<evidence type="ECO:0000313" key="6">
    <source>
        <dbReference type="EMBL" id="MBM7280597.1"/>
    </source>
</evidence>
<dbReference type="Gene3D" id="3.40.309.10">
    <property type="entry name" value="Aldehyde Dehydrogenase, Chain A, domain 2"/>
    <property type="match status" value="1"/>
</dbReference>
<dbReference type="InterPro" id="IPR016162">
    <property type="entry name" value="Ald_DH_N"/>
</dbReference>
<dbReference type="InterPro" id="IPR029510">
    <property type="entry name" value="Ald_DH_CS_GLU"/>
</dbReference>
<comment type="caution">
    <text evidence="6">The sequence shown here is derived from an EMBL/GenBank/DDBJ whole genome shotgun (WGS) entry which is preliminary data.</text>
</comment>
<proteinExistence type="inferred from homology"/>
<feature type="domain" description="Aldehyde dehydrogenase" evidence="5">
    <location>
        <begin position="20"/>
        <end position="475"/>
    </location>
</feature>
<reference evidence="6" key="1">
    <citation type="submission" date="2021-02" db="EMBL/GenBank/DDBJ databases">
        <title>Taxonomy, biology and ecology of Rhodococcus bacteria occurring in California pistachio and other woody hosts as revealed by genome sequence analyses.</title>
        <authorList>
            <person name="Riely B."/>
            <person name="Gai Y."/>
        </authorList>
    </citation>
    <scope>NUCLEOTIDE SEQUENCE</scope>
    <source>
        <strain evidence="6">BP-295</strain>
    </source>
</reference>
<evidence type="ECO:0000256" key="3">
    <source>
        <dbReference type="PROSITE-ProRule" id="PRU10007"/>
    </source>
</evidence>
<dbReference type="CDD" id="cd07139">
    <property type="entry name" value="ALDH_AldA-Rv0768"/>
    <property type="match status" value="1"/>
</dbReference>
<dbReference type="PROSITE" id="PS00687">
    <property type="entry name" value="ALDEHYDE_DEHYDR_GLU"/>
    <property type="match status" value="1"/>
</dbReference>
<name>A0AAW4GAH4_GORRU</name>
<sequence>MIDQNTLFIGGTLSPAHAPERIEVLSAATEEVIGSAPAADADDVDAAVAAARRAFDDPRGWSAWSPDERAAAIERFADELEARAPQLTELVSSQNGMPIAIAGMLESGLPATVYRYYANLIRTTELEQTRPGLLGGRAIVRQAPVGVVAAIVPWNYPNLVTALKVAPALAAGCTVVVKPSPETVLDSYIFAEAVVAANIPAGVINIVPGRASTGSYLVSHPGVDKVTFTGSTAVGRQIAKTCGELLRPVTLELGGKSAAIILDDADLTANIEGLFQATLLNNGQTCVLNSRILVPRTRFDESLELFAGLVNGAVIGDPLDPSTQVGPLVSAAHRNRVEAHIAKAKRDGANIVAGGGRPAHLDRGWYVQPTLFSDVDPSSSLAQEEVFGPVLALMPYDDIGQAVQIANDSAYGLAGTVWTADESHGIKIAEQIESGTVGVNYYMLDPVAPFGGIKASGLGRELGPEGLAACMRTHTTYLSTSA</sequence>
<dbReference type="InterPro" id="IPR016163">
    <property type="entry name" value="Ald_DH_C"/>
</dbReference>
<dbReference type="Pfam" id="PF00171">
    <property type="entry name" value="Aldedh"/>
    <property type="match status" value="1"/>
</dbReference>
<keyword evidence="2 4" id="KW-0560">Oxidoreductase</keyword>
<dbReference type="InterPro" id="IPR015590">
    <property type="entry name" value="Aldehyde_DH_dom"/>
</dbReference>
<gene>
    <name evidence="6" type="ORF">JTZ10_22915</name>
</gene>
<evidence type="ECO:0000256" key="2">
    <source>
        <dbReference type="ARBA" id="ARBA00023002"/>
    </source>
</evidence>
<dbReference type="Gene3D" id="3.40.605.10">
    <property type="entry name" value="Aldehyde Dehydrogenase, Chain A, domain 1"/>
    <property type="match status" value="1"/>
</dbReference>
<dbReference type="Proteomes" id="UP001195196">
    <property type="component" value="Unassembled WGS sequence"/>
</dbReference>
<protein>
    <submittedName>
        <fullName evidence="6">Aldehyde dehydrogenase</fullName>
    </submittedName>
</protein>
<dbReference type="GO" id="GO:0016620">
    <property type="term" value="F:oxidoreductase activity, acting on the aldehyde or oxo group of donors, NAD or NADP as acceptor"/>
    <property type="evidence" value="ECO:0007669"/>
    <property type="project" value="InterPro"/>
</dbReference>
<evidence type="ECO:0000259" key="5">
    <source>
        <dbReference type="Pfam" id="PF00171"/>
    </source>
</evidence>
<dbReference type="RefSeq" id="WP_182374527.1">
    <property type="nucleotide sequence ID" value="NZ_CP059695.1"/>
</dbReference>
<comment type="similarity">
    <text evidence="1 4">Belongs to the aldehyde dehydrogenase family.</text>
</comment>
<evidence type="ECO:0000313" key="7">
    <source>
        <dbReference type="Proteomes" id="UP001195196"/>
    </source>
</evidence>
<feature type="active site" evidence="3">
    <location>
        <position position="252"/>
    </location>
</feature>
<dbReference type="PANTHER" id="PTHR42804:SF1">
    <property type="entry name" value="ALDEHYDE DEHYDROGENASE-RELATED"/>
    <property type="match status" value="1"/>
</dbReference>
<dbReference type="SUPFAM" id="SSF53720">
    <property type="entry name" value="ALDH-like"/>
    <property type="match status" value="1"/>
</dbReference>
<dbReference type="PANTHER" id="PTHR42804">
    <property type="entry name" value="ALDEHYDE DEHYDROGENASE"/>
    <property type="match status" value="1"/>
</dbReference>
<dbReference type="FunFam" id="3.40.605.10:FF:000007">
    <property type="entry name" value="NAD/NADP-dependent betaine aldehyde dehydrogenase"/>
    <property type="match status" value="1"/>
</dbReference>
<evidence type="ECO:0000256" key="1">
    <source>
        <dbReference type="ARBA" id="ARBA00009986"/>
    </source>
</evidence>
<dbReference type="AlphaFoldDB" id="A0AAW4GAH4"/>
<dbReference type="EMBL" id="JAFFGU010000027">
    <property type="protein sequence ID" value="MBM7280597.1"/>
    <property type="molecule type" value="Genomic_DNA"/>
</dbReference>
<evidence type="ECO:0000256" key="4">
    <source>
        <dbReference type="RuleBase" id="RU003345"/>
    </source>
</evidence>
<accession>A0AAW4GAH4</accession>
<organism evidence="6 7">
    <name type="scientific">Gordonia rubripertincta</name>
    <name type="common">Rhodococcus corallinus</name>
    <dbReference type="NCBI Taxonomy" id="36822"/>
    <lineage>
        <taxon>Bacteria</taxon>
        <taxon>Bacillati</taxon>
        <taxon>Actinomycetota</taxon>
        <taxon>Actinomycetes</taxon>
        <taxon>Mycobacteriales</taxon>
        <taxon>Gordoniaceae</taxon>
        <taxon>Gordonia</taxon>
    </lineage>
</organism>
<dbReference type="InterPro" id="IPR016161">
    <property type="entry name" value="Ald_DH/histidinol_DH"/>
</dbReference>